<protein>
    <recommendedName>
        <fullName evidence="4">Transposase</fullName>
    </recommendedName>
</protein>
<dbReference type="EMBL" id="CP039347">
    <property type="protein sequence ID" value="QCD87118.1"/>
    <property type="molecule type" value="Genomic_DNA"/>
</dbReference>
<feature type="region of interest" description="Disordered" evidence="1">
    <location>
        <begin position="1"/>
        <end position="39"/>
    </location>
</feature>
<sequence>MSSSSDRVSLSSLGSERSGNSGSSRDDTSDREEIGNIGRIPMERVVEVREDPPEELVESSWSAKAGYEWVAADMRTQDIVVPERVTVVECVCHDREVAAEEFFYINMCHFSQLHIRLPFDEFTMGVLRLLNVGPTQLHPNSWPYLQAFRLLCMALLDAFTQSFKHFKEGFFKVVVKPAGRSHFYTADGNTKFPFFWTGNPWRYKVISMEDLSVAEKEVVDTLMQLSDKMPIKGLVRVYNLVHPIIDIEGHMAQMGKKNLTLFQTLRKEKAATARAAGSTKVPNL</sequence>
<dbReference type="AlphaFoldDB" id="A0A4D6LF40"/>
<accession>A0A4D6LF40</accession>
<evidence type="ECO:0000256" key="1">
    <source>
        <dbReference type="SAM" id="MobiDB-lite"/>
    </source>
</evidence>
<proteinExistence type="predicted"/>
<feature type="compositionally biased region" description="Low complexity" evidence="1">
    <location>
        <begin position="1"/>
        <end position="23"/>
    </location>
</feature>
<feature type="compositionally biased region" description="Basic and acidic residues" evidence="1">
    <location>
        <begin position="24"/>
        <end position="34"/>
    </location>
</feature>
<gene>
    <name evidence="2" type="ORF">DEO72_LG3g1650</name>
</gene>
<reference evidence="2 3" key="1">
    <citation type="submission" date="2019-04" db="EMBL/GenBank/DDBJ databases">
        <title>An improved genome assembly and genetic linkage map for asparagus bean, Vigna unguiculata ssp. sesquipedialis.</title>
        <authorList>
            <person name="Xia Q."/>
            <person name="Zhang R."/>
            <person name="Dong Y."/>
        </authorList>
    </citation>
    <scope>NUCLEOTIDE SEQUENCE [LARGE SCALE GENOMIC DNA]</scope>
    <source>
        <tissue evidence="2">Leaf</tissue>
    </source>
</reference>
<evidence type="ECO:0008006" key="4">
    <source>
        <dbReference type="Google" id="ProtNLM"/>
    </source>
</evidence>
<name>A0A4D6LF40_VIGUN</name>
<dbReference type="Proteomes" id="UP000501690">
    <property type="component" value="Linkage Group LG3"/>
</dbReference>
<evidence type="ECO:0000313" key="2">
    <source>
        <dbReference type="EMBL" id="QCD87118.1"/>
    </source>
</evidence>
<keyword evidence="3" id="KW-1185">Reference proteome</keyword>
<organism evidence="2 3">
    <name type="scientific">Vigna unguiculata</name>
    <name type="common">Cowpea</name>
    <dbReference type="NCBI Taxonomy" id="3917"/>
    <lineage>
        <taxon>Eukaryota</taxon>
        <taxon>Viridiplantae</taxon>
        <taxon>Streptophyta</taxon>
        <taxon>Embryophyta</taxon>
        <taxon>Tracheophyta</taxon>
        <taxon>Spermatophyta</taxon>
        <taxon>Magnoliopsida</taxon>
        <taxon>eudicotyledons</taxon>
        <taxon>Gunneridae</taxon>
        <taxon>Pentapetalae</taxon>
        <taxon>rosids</taxon>
        <taxon>fabids</taxon>
        <taxon>Fabales</taxon>
        <taxon>Fabaceae</taxon>
        <taxon>Papilionoideae</taxon>
        <taxon>50 kb inversion clade</taxon>
        <taxon>NPAAA clade</taxon>
        <taxon>indigoferoid/millettioid clade</taxon>
        <taxon>Phaseoleae</taxon>
        <taxon>Vigna</taxon>
    </lineage>
</organism>
<evidence type="ECO:0000313" key="3">
    <source>
        <dbReference type="Proteomes" id="UP000501690"/>
    </source>
</evidence>